<sequence length="747" mass="76592">MAQGPGLPPGYQVQPIDSPLPVTNGGFGNAMIPIGDVDGDGTEDFAHLQAVGTLNGDGVVWQFSGATGRLLRSANVADSGGAGARASGDRFLGRMDDLGSCANAPTPDPTQPGPTCASPTVGPPDGVKEILVGGQGVDVAGVRDVGRIYVLDGRTLAVLKRVDMPPDDRAQIASLAAANPTLTNIQGGFGRSVTSPRGLPPCAGNAGVGPCLPQTAMPQAVRIGDTDGGGVPDIVVGANQFPETAATAHPESNCAKTGASLCATAGRVYTYRGEDVAGSDPSVILDGTGPGQTPPKILKSLAAQADDPFSPRTAQENFGHSQMPVGDLGTCRTGGAFPAVAAGERCVAASRTIVPDGRPDYIVIAQRADFPLFNPDPSFTEVGVAFLIDGATGAVLFVYDHPEPQKDALFGFTTGQQFPVGDLGDTNLPDVVLAGFQNAGDKAQAGRAYVFSGNFTANFIQFAVLDDPTPNIFGRYGNPTEGVGDLVPARARNEVLIGQFSAVQTAGRADTKFDVSFVNPSDQQVLQTISDPDAQDESGFGSRVMPLGDLNGDGFLDFSVSSVRWDAPAAGGAASVLDQGRAYVFRSDRNAVVPPTPGPPAGPAGAAGPAGPPAAAGPAGPPGGPAGPGTAATVLAGRTVDLDASRTRVTRGTRVQLRGAIEAFANPAACERRQRVQIQQRAKTGGRFKTFLTVTSTTTGTFRTIRFAPRSTQLYRARVVQTAACQGAQSRRETVTVVKPKRSGRAG</sequence>
<dbReference type="EMBL" id="CADCVR010000054">
    <property type="protein sequence ID" value="CAA9495790.1"/>
    <property type="molecule type" value="Genomic_DNA"/>
</dbReference>
<gene>
    <name evidence="3" type="ORF">AVDCRST_MAG53-1786</name>
</gene>
<feature type="compositionally biased region" description="Low complexity" evidence="2">
    <location>
        <begin position="603"/>
        <end position="618"/>
    </location>
</feature>
<dbReference type="InterPro" id="IPR016160">
    <property type="entry name" value="Ald_DH_CS_CYS"/>
</dbReference>
<feature type="region of interest" description="Disordered" evidence="2">
    <location>
        <begin position="590"/>
        <end position="630"/>
    </location>
</feature>
<name>A0A6J4SDA4_9ACTN</name>
<evidence type="ECO:0000313" key="3">
    <source>
        <dbReference type="EMBL" id="CAA9495790.1"/>
    </source>
</evidence>
<dbReference type="PROSITE" id="PS00070">
    <property type="entry name" value="ALDEHYDE_DEHYDR_CYS"/>
    <property type="match status" value="1"/>
</dbReference>
<evidence type="ECO:0000256" key="2">
    <source>
        <dbReference type="SAM" id="MobiDB-lite"/>
    </source>
</evidence>
<evidence type="ECO:0000256" key="1">
    <source>
        <dbReference type="ARBA" id="ARBA00023002"/>
    </source>
</evidence>
<dbReference type="SMART" id="SM00191">
    <property type="entry name" value="Int_alpha"/>
    <property type="match status" value="4"/>
</dbReference>
<proteinExistence type="predicted"/>
<keyword evidence="1" id="KW-0560">Oxidoreductase</keyword>
<accession>A0A6J4SDA4</accession>
<dbReference type="SUPFAM" id="SSF69318">
    <property type="entry name" value="Integrin alpha N-terminal domain"/>
    <property type="match status" value="2"/>
</dbReference>
<dbReference type="InterPro" id="IPR013519">
    <property type="entry name" value="Int_alpha_beta-p"/>
</dbReference>
<dbReference type="InterPro" id="IPR028994">
    <property type="entry name" value="Integrin_alpha_N"/>
</dbReference>
<reference evidence="3" key="1">
    <citation type="submission" date="2020-02" db="EMBL/GenBank/DDBJ databases">
        <authorList>
            <person name="Meier V. D."/>
        </authorList>
    </citation>
    <scope>NUCLEOTIDE SEQUENCE</scope>
    <source>
        <strain evidence="3">AVDCRST_MAG53</strain>
    </source>
</reference>
<dbReference type="GO" id="GO:0016491">
    <property type="term" value="F:oxidoreductase activity"/>
    <property type="evidence" value="ECO:0007669"/>
    <property type="project" value="UniProtKB-KW"/>
</dbReference>
<feature type="region of interest" description="Disordered" evidence="2">
    <location>
        <begin position="99"/>
        <end position="118"/>
    </location>
</feature>
<dbReference type="AlphaFoldDB" id="A0A6J4SDA4"/>
<organism evidence="3">
    <name type="scientific">uncultured Solirubrobacteraceae bacterium</name>
    <dbReference type="NCBI Taxonomy" id="1162706"/>
    <lineage>
        <taxon>Bacteria</taxon>
        <taxon>Bacillati</taxon>
        <taxon>Actinomycetota</taxon>
        <taxon>Thermoleophilia</taxon>
        <taxon>Solirubrobacterales</taxon>
        <taxon>Solirubrobacteraceae</taxon>
        <taxon>environmental samples</taxon>
    </lineage>
</organism>
<protein>
    <submittedName>
        <fullName evidence="3">Uncharacterized protein</fullName>
    </submittedName>
</protein>
<dbReference type="Gene3D" id="2.130.10.130">
    <property type="entry name" value="Integrin alpha, N-terminal"/>
    <property type="match status" value="2"/>
</dbReference>